<evidence type="ECO:0000259" key="1">
    <source>
        <dbReference type="Pfam" id="PF00646"/>
    </source>
</evidence>
<proteinExistence type="predicted"/>
<dbReference type="PANTHER" id="PTHR32133:SF372">
    <property type="entry name" value="F-BOX DOMAIN-CONTAINING PROTEIN"/>
    <property type="match status" value="1"/>
</dbReference>
<evidence type="ECO:0000313" key="2">
    <source>
        <dbReference type="EMBL" id="KAG2631373.1"/>
    </source>
</evidence>
<protein>
    <recommendedName>
        <fullName evidence="1">F-box domain-containing protein</fullName>
    </recommendedName>
</protein>
<reference evidence="2" key="1">
    <citation type="submission" date="2020-05" db="EMBL/GenBank/DDBJ databases">
        <title>WGS assembly of Panicum virgatum.</title>
        <authorList>
            <person name="Lovell J.T."/>
            <person name="Jenkins J."/>
            <person name="Shu S."/>
            <person name="Juenger T.E."/>
            <person name="Schmutz J."/>
        </authorList>
    </citation>
    <scope>NUCLEOTIDE SEQUENCE</scope>
    <source>
        <strain evidence="2">AP13</strain>
    </source>
</reference>
<dbReference type="Gene3D" id="1.20.1280.50">
    <property type="match status" value="1"/>
</dbReference>
<dbReference type="InterPro" id="IPR001810">
    <property type="entry name" value="F-box_dom"/>
</dbReference>
<dbReference type="Proteomes" id="UP000823388">
    <property type="component" value="Chromosome 2N"/>
</dbReference>
<accession>A0A8T0VF05</accession>
<dbReference type="SUPFAM" id="SSF81383">
    <property type="entry name" value="F-box domain"/>
    <property type="match status" value="1"/>
</dbReference>
<dbReference type="Pfam" id="PF00646">
    <property type="entry name" value="F-box"/>
    <property type="match status" value="1"/>
</dbReference>
<dbReference type="AlphaFoldDB" id="A0A8T0VF05"/>
<dbReference type="PANTHER" id="PTHR32133">
    <property type="entry name" value="OS07G0120400 PROTEIN"/>
    <property type="match status" value="1"/>
</dbReference>
<feature type="domain" description="F-box" evidence="1">
    <location>
        <begin position="25"/>
        <end position="63"/>
    </location>
</feature>
<gene>
    <name evidence="2" type="ORF">PVAP13_2NG019400</name>
</gene>
<sequence>MSLRKGSRNRIGGDPLPPLPLKKNDAIGEILLRIPPGESAYLVRASRVCKLWRRILSDPDFTRRYREFHPTPPLLGFFHNHYPDGDRRFIPTMAACPFTQSAVDCSRDTRNLVVWDPITGGREELLGPRAAPTSLHNSMMVLCAAASCDHGNCHGGPFLLVFVCNQGNSVHGCVYSSKAGAWGTPVSVNIVNGGYYVSANSAGHAKRGALVRDNAYFALRKIAFRGHEEFTTHNANPNKILKYDLGKNFLSVIDVEPALDTCIRDAFVMPMEDGSLGFAGIRDSGLYIWRRTVRRWGDARWVPCSTTTDRTICPDSKGPFVSVLESGFGPFVSGVGVAFVRINNSSIFMIEPVFSSKIQNSKFFFGTRMET</sequence>
<keyword evidence="3" id="KW-1185">Reference proteome</keyword>
<comment type="caution">
    <text evidence="2">The sequence shown here is derived from an EMBL/GenBank/DDBJ whole genome shotgun (WGS) entry which is preliminary data.</text>
</comment>
<organism evidence="2 3">
    <name type="scientific">Panicum virgatum</name>
    <name type="common">Blackwell switchgrass</name>
    <dbReference type="NCBI Taxonomy" id="38727"/>
    <lineage>
        <taxon>Eukaryota</taxon>
        <taxon>Viridiplantae</taxon>
        <taxon>Streptophyta</taxon>
        <taxon>Embryophyta</taxon>
        <taxon>Tracheophyta</taxon>
        <taxon>Spermatophyta</taxon>
        <taxon>Magnoliopsida</taxon>
        <taxon>Liliopsida</taxon>
        <taxon>Poales</taxon>
        <taxon>Poaceae</taxon>
        <taxon>PACMAD clade</taxon>
        <taxon>Panicoideae</taxon>
        <taxon>Panicodae</taxon>
        <taxon>Paniceae</taxon>
        <taxon>Panicinae</taxon>
        <taxon>Panicum</taxon>
        <taxon>Panicum sect. Hiantes</taxon>
    </lineage>
</organism>
<dbReference type="InterPro" id="IPR036047">
    <property type="entry name" value="F-box-like_dom_sf"/>
</dbReference>
<name>A0A8T0VF05_PANVG</name>
<evidence type="ECO:0000313" key="3">
    <source>
        <dbReference type="Proteomes" id="UP000823388"/>
    </source>
</evidence>
<dbReference type="EMBL" id="CM029040">
    <property type="protein sequence ID" value="KAG2631373.1"/>
    <property type="molecule type" value="Genomic_DNA"/>
</dbReference>